<evidence type="ECO:0000313" key="2">
    <source>
        <dbReference type="EMBL" id="KAL1195825.1"/>
    </source>
</evidence>
<organism evidence="2 3">
    <name type="scientific">Cardamine amara subsp. amara</name>
    <dbReference type="NCBI Taxonomy" id="228776"/>
    <lineage>
        <taxon>Eukaryota</taxon>
        <taxon>Viridiplantae</taxon>
        <taxon>Streptophyta</taxon>
        <taxon>Embryophyta</taxon>
        <taxon>Tracheophyta</taxon>
        <taxon>Spermatophyta</taxon>
        <taxon>Magnoliopsida</taxon>
        <taxon>eudicotyledons</taxon>
        <taxon>Gunneridae</taxon>
        <taxon>Pentapetalae</taxon>
        <taxon>rosids</taxon>
        <taxon>malvids</taxon>
        <taxon>Brassicales</taxon>
        <taxon>Brassicaceae</taxon>
        <taxon>Cardamineae</taxon>
        <taxon>Cardamine</taxon>
    </lineage>
</organism>
<evidence type="ECO:0000313" key="3">
    <source>
        <dbReference type="Proteomes" id="UP001558713"/>
    </source>
</evidence>
<accession>A0ABD1A3E6</accession>
<dbReference type="AlphaFoldDB" id="A0ABD1A3E6"/>
<gene>
    <name evidence="2" type="ORF">V5N11_027692</name>
</gene>
<dbReference type="PANTHER" id="PTHR48025">
    <property type="entry name" value="OS02G0815200 PROTEIN"/>
    <property type="match status" value="1"/>
</dbReference>
<reference evidence="2 3" key="1">
    <citation type="submission" date="2024-04" db="EMBL/GenBank/DDBJ databases">
        <title>Genome assembly C_amara_ONT_v2.</title>
        <authorList>
            <person name="Yant L."/>
            <person name="Moore C."/>
            <person name="Slenker M."/>
        </authorList>
    </citation>
    <scope>NUCLEOTIDE SEQUENCE [LARGE SCALE GENOMIC DNA]</scope>
    <source>
        <tissue evidence="2">Leaf</tissue>
    </source>
</reference>
<dbReference type="GO" id="GO:0003723">
    <property type="term" value="F:RNA binding"/>
    <property type="evidence" value="ECO:0007669"/>
    <property type="project" value="UniProtKB-KW"/>
</dbReference>
<comment type="caution">
    <text evidence="2">The sequence shown here is derived from an EMBL/GenBank/DDBJ whole genome shotgun (WGS) entry which is preliminary data.</text>
</comment>
<dbReference type="InterPro" id="IPR012677">
    <property type="entry name" value="Nucleotide-bd_a/b_plait_sf"/>
</dbReference>
<dbReference type="Gene3D" id="3.30.70.330">
    <property type="match status" value="1"/>
</dbReference>
<dbReference type="Proteomes" id="UP001558713">
    <property type="component" value="Unassembled WGS sequence"/>
</dbReference>
<dbReference type="InterPro" id="IPR050502">
    <property type="entry name" value="Euk_RNA-bind_prot"/>
</dbReference>
<keyword evidence="1" id="KW-0694">RNA-binding</keyword>
<keyword evidence="2" id="KW-0687">Ribonucleoprotein</keyword>
<proteinExistence type="predicted"/>
<sequence length="349" mass="39557">MVYRRRNEIMTIAPTSVNVGLVHSIRLDLSVLLMGSTSSDNGNSDLRGFHVTYLSTLNCEKNVFLLCFLKLFHALSQSVEDLSPDINQIEPNLTDFESKSNLRTNHKTVRISLSPLSFPFRGGSFLEQRNLDEDENLGIIRQRLEDFKPEIWTEMSIFRFWIKVEKLNQEHYGGFKCQSTLKPYLFTKQLQSFSLENNSQSFKPCLPPLLLFLAFNPKSLPLRISRPASISVLPPSLSFKLHSDHFVSIFASSAVKCSAPSRFVRNVAVSSDFEVEEDDMFADGDDSPPERSSFSPDLKLFVGNLSFNVDSAQLAQLFESAGNVEMVEDLDGRQIRVSEAEARPPRREF</sequence>
<dbReference type="GO" id="GO:1990904">
    <property type="term" value="C:ribonucleoprotein complex"/>
    <property type="evidence" value="ECO:0007669"/>
    <property type="project" value="UniProtKB-KW"/>
</dbReference>
<name>A0ABD1A3E6_CARAN</name>
<dbReference type="EMBL" id="JBANAX010000716">
    <property type="protein sequence ID" value="KAL1195825.1"/>
    <property type="molecule type" value="Genomic_DNA"/>
</dbReference>
<keyword evidence="3" id="KW-1185">Reference proteome</keyword>
<dbReference type="InterPro" id="IPR035979">
    <property type="entry name" value="RBD_domain_sf"/>
</dbReference>
<evidence type="ECO:0000256" key="1">
    <source>
        <dbReference type="ARBA" id="ARBA00022884"/>
    </source>
</evidence>
<dbReference type="PANTHER" id="PTHR48025:SF24">
    <property type="entry name" value="29 KDA RIBONUCLEOPROTEIN, CHLOROPLASTIC"/>
    <property type="match status" value="1"/>
</dbReference>
<protein>
    <submittedName>
        <fullName evidence="2">29 kDa ribonucleoprotein</fullName>
    </submittedName>
</protein>
<dbReference type="SUPFAM" id="SSF54928">
    <property type="entry name" value="RNA-binding domain, RBD"/>
    <property type="match status" value="1"/>
</dbReference>